<feature type="transmembrane region" description="Helical" evidence="1">
    <location>
        <begin position="108"/>
        <end position="129"/>
    </location>
</feature>
<name>A0ABT5PE18_9PSED</name>
<feature type="transmembrane region" description="Helical" evidence="1">
    <location>
        <begin position="12"/>
        <end position="35"/>
    </location>
</feature>
<protein>
    <submittedName>
        <fullName evidence="2">Uncharacterized protein</fullName>
    </submittedName>
</protein>
<feature type="transmembrane region" description="Helical" evidence="1">
    <location>
        <begin position="84"/>
        <end position="102"/>
    </location>
</feature>
<dbReference type="RefSeq" id="WP_273895196.1">
    <property type="nucleotide sequence ID" value="NZ_JAMDGP010000083.1"/>
</dbReference>
<evidence type="ECO:0000313" key="2">
    <source>
        <dbReference type="EMBL" id="MDD1016556.1"/>
    </source>
</evidence>
<dbReference type="EMBL" id="JAMDGZ010000055">
    <property type="protein sequence ID" value="MDD1016556.1"/>
    <property type="molecule type" value="Genomic_DNA"/>
</dbReference>
<reference evidence="2 3" key="1">
    <citation type="submission" date="2022-05" db="EMBL/GenBank/DDBJ databases">
        <title>Novel Pseudomonas spp. Isolated from a Rainbow Trout Aquaculture Facility.</title>
        <authorList>
            <person name="Testerman T."/>
            <person name="Graf J."/>
        </authorList>
    </citation>
    <scope>NUCLEOTIDE SEQUENCE [LARGE SCALE GENOMIC DNA]</scope>
    <source>
        <strain evidence="2 3">ID1025</strain>
    </source>
</reference>
<evidence type="ECO:0000256" key="1">
    <source>
        <dbReference type="SAM" id="Phobius"/>
    </source>
</evidence>
<evidence type="ECO:0000313" key="3">
    <source>
        <dbReference type="Proteomes" id="UP001148184"/>
    </source>
</evidence>
<dbReference type="Proteomes" id="UP001148184">
    <property type="component" value="Unassembled WGS sequence"/>
</dbReference>
<accession>A0ABT5PE18</accession>
<feature type="transmembrane region" description="Helical" evidence="1">
    <location>
        <begin position="47"/>
        <end position="63"/>
    </location>
</feature>
<keyword evidence="1" id="KW-1133">Transmembrane helix</keyword>
<gene>
    <name evidence="2" type="ORF">M5G17_23010</name>
</gene>
<proteinExistence type="predicted"/>
<comment type="caution">
    <text evidence="2">The sequence shown here is derived from an EMBL/GenBank/DDBJ whole genome shotgun (WGS) entry which is preliminary data.</text>
</comment>
<keyword evidence="1" id="KW-0472">Membrane</keyword>
<sequence length="140" mass="15274">MDSIIKLRVGLIIGAIIGLVPITVLFLMGLVAIFIPAPFVLEAPARTIPFTLGACVISMFGIWSGWKIFRIAMSRTPILKNKPLLVVGVVVSTLWGLTIAASFKEVIPQIYCLFLMPGITSAVMLAIAWKRTTLTTRRCT</sequence>
<organism evidence="2 3">
    <name type="scientific">Pseudomonas rubra</name>
    <dbReference type="NCBI Taxonomy" id="2942627"/>
    <lineage>
        <taxon>Bacteria</taxon>
        <taxon>Pseudomonadati</taxon>
        <taxon>Pseudomonadota</taxon>
        <taxon>Gammaproteobacteria</taxon>
        <taxon>Pseudomonadales</taxon>
        <taxon>Pseudomonadaceae</taxon>
        <taxon>Pseudomonas</taxon>
    </lineage>
</organism>
<keyword evidence="1" id="KW-0812">Transmembrane</keyword>
<keyword evidence="3" id="KW-1185">Reference proteome</keyword>